<dbReference type="Proteomes" id="UP001501183">
    <property type="component" value="Unassembled WGS sequence"/>
</dbReference>
<sequence>MAPTPKNLASRLSKRGPHPVLRGDLALAGLPGTVYTPASGFSLPAVVFGHAWMTSTERYRDTLIHLASWGIVAAAPDTQRSPIASHLALAADLRSAAEICTGVRLGSGKISVAPDRVAFAGHAMGAGAAVIAAAEHGSPAVAALFPAPTAPPAEKYAAHQSGPALVLAGAEDIDSMNCNARSLAEAWGGQVILRSVDKASGSGLTEGRALFGALGLGGPQRRTQHVTRALLTGYLLYHLSGATEYAPFATPGVEIPHTTLVSEEAETEGPDHTSQLPRG</sequence>
<organism evidence="2 3">
    <name type="scientific">Rhodococcus olei</name>
    <dbReference type="NCBI Taxonomy" id="2161675"/>
    <lineage>
        <taxon>Bacteria</taxon>
        <taxon>Bacillati</taxon>
        <taxon>Actinomycetota</taxon>
        <taxon>Actinomycetes</taxon>
        <taxon>Mycobacteriales</taxon>
        <taxon>Nocardiaceae</taxon>
        <taxon>Rhodococcus</taxon>
    </lineage>
</organism>
<dbReference type="Gene3D" id="3.40.50.1820">
    <property type="entry name" value="alpha/beta hydrolase"/>
    <property type="match status" value="1"/>
</dbReference>
<proteinExistence type="predicted"/>
<dbReference type="Pfam" id="PF01738">
    <property type="entry name" value="DLH"/>
    <property type="match status" value="1"/>
</dbReference>
<evidence type="ECO:0000313" key="3">
    <source>
        <dbReference type="Proteomes" id="UP001501183"/>
    </source>
</evidence>
<evidence type="ECO:0000313" key="2">
    <source>
        <dbReference type="EMBL" id="GAA4477788.1"/>
    </source>
</evidence>
<gene>
    <name evidence="2" type="ORF">GCM10023094_20620</name>
</gene>
<keyword evidence="3" id="KW-1185">Reference proteome</keyword>
<keyword evidence="2" id="KW-0378">Hydrolase</keyword>
<dbReference type="InterPro" id="IPR002925">
    <property type="entry name" value="Dienelactn_hydro"/>
</dbReference>
<dbReference type="EMBL" id="BAABFB010000030">
    <property type="protein sequence ID" value="GAA4477788.1"/>
    <property type="molecule type" value="Genomic_DNA"/>
</dbReference>
<dbReference type="PANTHER" id="PTHR33428">
    <property type="entry name" value="CHLOROPHYLLASE-2, CHLOROPLASTIC"/>
    <property type="match status" value="1"/>
</dbReference>
<dbReference type="InterPro" id="IPR029058">
    <property type="entry name" value="AB_hydrolase_fold"/>
</dbReference>
<accession>A0ABP8P1H4</accession>
<dbReference type="GO" id="GO:0016787">
    <property type="term" value="F:hydrolase activity"/>
    <property type="evidence" value="ECO:0007669"/>
    <property type="project" value="UniProtKB-KW"/>
</dbReference>
<feature type="domain" description="Dienelactone hydrolase" evidence="1">
    <location>
        <begin position="31"/>
        <end position="183"/>
    </location>
</feature>
<comment type="caution">
    <text evidence="2">The sequence shown here is derived from an EMBL/GenBank/DDBJ whole genome shotgun (WGS) entry which is preliminary data.</text>
</comment>
<reference evidence="3" key="1">
    <citation type="journal article" date="2019" name="Int. J. Syst. Evol. Microbiol.">
        <title>The Global Catalogue of Microorganisms (GCM) 10K type strain sequencing project: providing services to taxonomists for standard genome sequencing and annotation.</title>
        <authorList>
            <consortium name="The Broad Institute Genomics Platform"/>
            <consortium name="The Broad Institute Genome Sequencing Center for Infectious Disease"/>
            <person name="Wu L."/>
            <person name="Ma J."/>
        </authorList>
    </citation>
    <scope>NUCLEOTIDE SEQUENCE [LARGE SCALE GENOMIC DNA]</scope>
    <source>
        <strain evidence="3">JCM 32206</strain>
    </source>
</reference>
<protein>
    <submittedName>
        <fullName evidence="2">Alpha/beta hydrolase</fullName>
    </submittedName>
</protein>
<evidence type="ECO:0000259" key="1">
    <source>
        <dbReference type="Pfam" id="PF01738"/>
    </source>
</evidence>
<dbReference type="PANTHER" id="PTHR33428:SF14">
    <property type="entry name" value="CARBOXYLESTERASE TYPE B DOMAIN-CONTAINING PROTEIN"/>
    <property type="match status" value="1"/>
</dbReference>
<dbReference type="SUPFAM" id="SSF53474">
    <property type="entry name" value="alpha/beta-Hydrolases"/>
    <property type="match status" value="1"/>
</dbReference>
<dbReference type="RefSeq" id="WP_345344376.1">
    <property type="nucleotide sequence ID" value="NZ_BAABFB010000030.1"/>
</dbReference>
<name>A0ABP8P1H4_9NOCA</name>